<evidence type="ECO:0000313" key="9">
    <source>
        <dbReference type="EMBL" id="CAD7701101.1"/>
    </source>
</evidence>
<sequence length="558" mass="59918">MEYSEDASSLASTSATSYGLLEERPDGNGNGKRPKGACLRDASSSDLPGSVSDLMSSSSDGNMCGYSIEEALNAAGLGKFQWLLMLYVGMAWFGDAMEMMLLSFLSPEVSCQWGLSGSQESWISSVVFIGMCFGAYTFGSLSDVMGRKVGIFATAAFTSVMGLASAAAPNYETLLLFRGLVGVGLGGVPVAFAMLAEVTPAKHRGTFLIIMEIFWSLGAVFQAGVAWWILPRWGWRALLAVSALPLIFLLFFYPIIPESPRFLASSGQRQAAIEVLEKIAKTNGTQLPSGTLTTVAHKSDKFSGLNEDWLAEIIGQFPRLFSPSLWSTTMVVWSLWFASALGYYGVILMTTELHAGTSGACTSGIFTFADGDYSSIFIDSLGELPVFAVALLVDVVGRKWLLVGCFLASMVSLSPLLFTLEYSTLSLFLGRLFVESAFNVTYVYTPEAYPTYVRTYALGVANMFGRIGGVMAPFIAQDVLRKTTVVGTPPTVAVGIFMGMSLYGAFSAGMIPRETAGKALMEDDEDEDESKAEGRDKGVKQRLLAAPVDIEGEGFEGP</sequence>
<dbReference type="InterPro" id="IPR005828">
    <property type="entry name" value="MFS_sugar_transport-like"/>
</dbReference>
<comment type="caution">
    <text evidence="9">The sequence shown here is derived from an EMBL/GenBank/DDBJ whole genome shotgun (WGS) entry which is preliminary data.</text>
</comment>
<feature type="domain" description="Major facilitator superfamily (MFS) profile" evidence="8">
    <location>
        <begin position="84"/>
        <end position="516"/>
    </location>
</feature>
<feature type="transmembrane region" description="Helical" evidence="7">
    <location>
        <begin position="207"/>
        <end position="229"/>
    </location>
</feature>
<protein>
    <recommendedName>
        <fullName evidence="8">Major facilitator superfamily (MFS) profile domain-containing protein</fullName>
    </recommendedName>
</protein>
<dbReference type="GO" id="GO:0016020">
    <property type="term" value="C:membrane"/>
    <property type="evidence" value="ECO:0007669"/>
    <property type="project" value="UniProtKB-SubCell"/>
</dbReference>
<feature type="transmembrane region" description="Helical" evidence="7">
    <location>
        <begin position="325"/>
        <end position="346"/>
    </location>
</feature>
<dbReference type="PANTHER" id="PTHR23511">
    <property type="entry name" value="SYNAPTIC VESICLE GLYCOPROTEIN 2"/>
    <property type="match status" value="1"/>
</dbReference>
<feature type="transmembrane region" description="Helical" evidence="7">
    <location>
        <begin position="235"/>
        <end position="256"/>
    </location>
</feature>
<dbReference type="Proteomes" id="UP000708148">
    <property type="component" value="Unassembled WGS sequence"/>
</dbReference>
<comment type="subcellular location">
    <subcellularLocation>
        <location evidence="1">Membrane</location>
        <topology evidence="1">Multi-pass membrane protein</topology>
    </subcellularLocation>
</comment>
<dbReference type="PROSITE" id="PS00216">
    <property type="entry name" value="SUGAR_TRANSPORT_1"/>
    <property type="match status" value="1"/>
</dbReference>
<feature type="transmembrane region" description="Helical" evidence="7">
    <location>
        <begin position="174"/>
        <end position="195"/>
    </location>
</feature>
<dbReference type="PANTHER" id="PTHR23511:SF5">
    <property type="entry name" value="MAJOR FACILITATOR-TYPE TRANSPORTER HXNZ-RELATED"/>
    <property type="match status" value="1"/>
</dbReference>
<evidence type="ECO:0000256" key="6">
    <source>
        <dbReference type="SAM" id="MobiDB-lite"/>
    </source>
</evidence>
<dbReference type="PROSITE" id="PS50850">
    <property type="entry name" value="MFS"/>
    <property type="match status" value="1"/>
</dbReference>
<evidence type="ECO:0000256" key="5">
    <source>
        <dbReference type="ARBA" id="ARBA00023136"/>
    </source>
</evidence>
<keyword evidence="3 7" id="KW-0812">Transmembrane</keyword>
<keyword evidence="10" id="KW-1185">Reference proteome</keyword>
<keyword evidence="2" id="KW-0813">Transport</keyword>
<dbReference type="AlphaFoldDB" id="A0A8S1J5G3"/>
<feature type="compositionally biased region" description="Low complexity" evidence="6">
    <location>
        <begin position="7"/>
        <end position="17"/>
    </location>
</feature>
<dbReference type="InterPro" id="IPR036259">
    <property type="entry name" value="MFS_trans_sf"/>
</dbReference>
<evidence type="ECO:0000256" key="4">
    <source>
        <dbReference type="ARBA" id="ARBA00022989"/>
    </source>
</evidence>
<dbReference type="InterPro" id="IPR005829">
    <property type="entry name" value="Sugar_transporter_CS"/>
</dbReference>
<evidence type="ECO:0000313" key="10">
    <source>
        <dbReference type="Proteomes" id="UP000708148"/>
    </source>
</evidence>
<evidence type="ECO:0000256" key="3">
    <source>
        <dbReference type="ARBA" id="ARBA00022692"/>
    </source>
</evidence>
<keyword evidence="5 7" id="KW-0472">Membrane</keyword>
<evidence type="ECO:0000256" key="7">
    <source>
        <dbReference type="SAM" id="Phobius"/>
    </source>
</evidence>
<accession>A0A8S1J5G3</accession>
<organism evidence="9 10">
    <name type="scientific">Ostreobium quekettii</name>
    <dbReference type="NCBI Taxonomy" id="121088"/>
    <lineage>
        <taxon>Eukaryota</taxon>
        <taxon>Viridiplantae</taxon>
        <taxon>Chlorophyta</taxon>
        <taxon>core chlorophytes</taxon>
        <taxon>Ulvophyceae</taxon>
        <taxon>TCBD clade</taxon>
        <taxon>Bryopsidales</taxon>
        <taxon>Ostreobineae</taxon>
        <taxon>Ostreobiaceae</taxon>
        <taxon>Ostreobium</taxon>
    </lineage>
</organism>
<dbReference type="GO" id="GO:0022857">
    <property type="term" value="F:transmembrane transporter activity"/>
    <property type="evidence" value="ECO:0007669"/>
    <property type="project" value="InterPro"/>
</dbReference>
<feature type="region of interest" description="Disordered" evidence="6">
    <location>
        <begin position="1"/>
        <end position="56"/>
    </location>
</feature>
<feature type="transmembrane region" description="Helical" evidence="7">
    <location>
        <begin position="400"/>
        <end position="418"/>
    </location>
</feature>
<feature type="transmembrane region" description="Helical" evidence="7">
    <location>
        <begin position="149"/>
        <end position="168"/>
    </location>
</feature>
<dbReference type="Pfam" id="PF00083">
    <property type="entry name" value="Sugar_tr"/>
    <property type="match status" value="1"/>
</dbReference>
<evidence type="ECO:0000259" key="8">
    <source>
        <dbReference type="PROSITE" id="PS50850"/>
    </source>
</evidence>
<feature type="transmembrane region" description="Helical" evidence="7">
    <location>
        <begin position="373"/>
        <end position="393"/>
    </location>
</feature>
<reference evidence="9" key="1">
    <citation type="submission" date="2020-12" db="EMBL/GenBank/DDBJ databases">
        <authorList>
            <person name="Iha C."/>
        </authorList>
    </citation>
    <scope>NUCLEOTIDE SEQUENCE</scope>
</reference>
<feature type="transmembrane region" description="Helical" evidence="7">
    <location>
        <begin position="491"/>
        <end position="511"/>
    </location>
</feature>
<dbReference type="OrthoDB" id="512346at2759"/>
<feature type="transmembrane region" description="Helical" evidence="7">
    <location>
        <begin position="122"/>
        <end position="142"/>
    </location>
</feature>
<feature type="transmembrane region" description="Helical" evidence="7">
    <location>
        <begin position="82"/>
        <end position="102"/>
    </location>
</feature>
<dbReference type="EMBL" id="CAJHUC010001434">
    <property type="protein sequence ID" value="CAD7701101.1"/>
    <property type="molecule type" value="Genomic_DNA"/>
</dbReference>
<proteinExistence type="predicted"/>
<dbReference type="InterPro" id="IPR020846">
    <property type="entry name" value="MFS_dom"/>
</dbReference>
<name>A0A8S1J5G3_9CHLO</name>
<gene>
    <name evidence="9" type="ORF">OSTQU699_LOCUS6460</name>
</gene>
<dbReference type="SUPFAM" id="SSF103473">
    <property type="entry name" value="MFS general substrate transporter"/>
    <property type="match status" value="1"/>
</dbReference>
<evidence type="ECO:0000256" key="1">
    <source>
        <dbReference type="ARBA" id="ARBA00004141"/>
    </source>
</evidence>
<evidence type="ECO:0000256" key="2">
    <source>
        <dbReference type="ARBA" id="ARBA00022448"/>
    </source>
</evidence>
<feature type="region of interest" description="Disordered" evidence="6">
    <location>
        <begin position="518"/>
        <end position="558"/>
    </location>
</feature>
<dbReference type="Gene3D" id="1.20.1250.20">
    <property type="entry name" value="MFS general substrate transporter like domains"/>
    <property type="match status" value="2"/>
</dbReference>
<keyword evidence="4 7" id="KW-1133">Transmembrane helix</keyword>